<evidence type="ECO:0000313" key="4">
    <source>
        <dbReference type="Proteomes" id="UP000192911"/>
    </source>
</evidence>
<dbReference type="InterPro" id="IPR036485">
    <property type="entry name" value="Glu_synth_asu_C_sf"/>
</dbReference>
<dbReference type="STRING" id="28094.SAMN06295900_104364"/>
<protein>
    <submittedName>
        <fullName evidence="3">Formylmethanofuran dehydrogenase, subunit C</fullName>
    </submittedName>
</protein>
<evidence type="ECO:0000256" key="1">
    <source>
        <dbReference type="SAM" id="MobiDB-lite"/>
    </source>
</evidence>
<name>A0A1X7E2K3_TRICW</name>
<dbReference type="NCBIfam" id="TIGR03122">
    <property type="entry name" value="one_C_dehyd_C"/>
    <property type="match status" value="1"/>
</dbReference>
<dbReference type="GO" id="GO:0046914">
    <property type="term" value="F:transition metal ion binding"/>
    <property type="evidence" value="ECO:0007669"/>
    <property type="project" value="InterPro"/>
</dbReference>
<dbReference type="SUPFAM" id="SSF69336">
    <property type="entry name" value="Alpha subunit of glutamate synthase, C-terminal domain"/>
    <property type="match status" value="1"/>
</dbReference>
<dbReference type="Proteomes" id="UP000192911">
    <property type="component" value="Unassembled WGS sequence"/>
</dbReference>
<sequence length="294" mass="30081">MSTTILRVKAPPGFSIDGAPLVPAALADMPLDAIARLRLRSRDQSVATGDLFDISRSATADPPEPADAAAAAASNAAGAPQDGPALVIEGDVRWLVNLAAGMAGGRLIVRGAVGDYAGAQMTAGTLAIEGDAGDYLGCEMRGGRLTVAGRCGDFAAGARAGEMEGMTGGTIAIAGNAGERLGDRMRRGLVLVGGDCGAYAASRLVAGSICVAGRVGAHYGYGMRRGTLVLARRPDRLPETFVAGGRGFDVFWSLFVKHLATEMAPFSTLDPRRLPVRFAGDLAVDGRGEILIAA</sequence>
<feature type="domain" description="Glutamate synthase alpha subunit C-terminal" evidence="2">
    <location>
        <begin position="109"/>
        <end position="232"/>
    </location>
</feature>
<proteinExistence type="predicted"/>
<feature type="region of interest" description="Disordered" evidence="1">
    <location>
        <begin position="54"/>
        <end position="79"/>
    </location>
</feature>
<evidence type="ECO:0000313" key="3">
    <source>
        <dbReference type="EMBL" id="SMF25959.1"/>
    </source>
</evidence>
<dbReference type="OrthoDB" id="8562860at2"/>
<dbReference type="InterPro" id="IPR017550">
    <property type="entry name" value="Formylmethanofuran_DH_suC"/>
</dbReference>
<dbReference type="GO" id="GO:0018493">
    <property type="term" value="F:formylmethanofuran dehydrogenase activity"/>
    <property type="evidence" value="ECO:0007669"/>
    <property type="project" value="InterPro"/>
</dbReference>
<dbReference type="GeneID" id="95551597"/>
<dbReference type="Pfam" id="PF01493">
    <property type="entry name" value="GXGXG"/>
    <property type="match status" value="1"/>
</dbReference>
<keyword evidence="4" id="KW-1185">Reference proteome</keyword>
<gene>
    <name evidence="3" type="ORF">SAMN06295900_104364</name>
</gene>
<reference evidence="4" key="1">
    <citation type="submission" date="2017-04" db="EMBL/GenBank/DDBJ databases">
        <authorList>
            <person name="Varghese N."/>
            <person name="Submissions S."/>
        </authorList>
    </citation>
    <scope>NUCLEOTIDE SEQUENCE [LARGE SCALE GENOMIC DNA]</scope>
    <source>
        <strain evidence="4">Ballard 720</strain>
    </source>
</reference>
<feature type="compositionally biased region" description="Low complexity" evidence="1">
    <location>
        <begin position="58"/>
        <end position="79"/>
    </location>
</feature>
<organism evidence="3 4">
    <name type="scientific">Trinickia caryophylli</name>
    <name type="common">Paraburkholderia caryophylli</name>
    <dbReference type="NCBI Taxonomy" id="28094"/>
    <lineage>
        <taxon>Bacteria</taxon>
        <taxon>Pseudomonadati</taxon>
        <taxon>Pseudomonadota</taxon>
        <taxon>Betaproteobacteria</taxon>
        <taxon>Burkholderiales</taxon>
        <taxon>Burkholderiaceae</taxon>
        <taxon>Trinickia</taxon>
    </lineage>
</organism>
<dbReference type="PANTHER" id="PTHR39673:SF5">
    <property type="entry name" value="TUNGSTEN-CONTAINING FORMYLMETHANOFURAN DEHYDROGENASE 2 SUBUNIT C"/>
    <property type="match status" value="1"/>
</dbReference>
<evidence type="ECO:0000259" key="2">
    <source>
        <dbReference type="Pfam" id="PF01493"/>
    </source>
</evidence>
<dbReference type="EMBL" id="FXAH01000004">
    <property type="protein sequence ID" value="SMF25959.1"/>
    <property type="molecule type" value="Genomic_DNA"/>
</dbReference>
<dbReference type="AlphaFoldDB" id="A0A1X7E2K3"/>
<dbReference type="PANTHER" id="PTHR39673">
    <property type="entry name" value="TUNGSTEN FORMYLMETHANOFURAN DEHYDROGENASE, SUBUNIT C (FWDC)"/>
    <property type="match status" value="1"/>
</dbReference>
<accession>A0A1X7E2K3</accession>
<dbReference type="Gene3D" id="2.160.20.60">
    <property type="entry name" value="Glutamate synthase, alpha subunit, C-terminal domain"/>
    <property type="match status" value="1"/>
</dbReference>
<dbReference type="RefSeq" id="WP_085227166.1">
    <property type="nucleotide sequence ID" value="NZ_BSQD01000005.1"/>
</dbReference>
<dbReference type="GO" id="GO:0015948">
    <property type="term" value="P:methanogenesis"/>
    <property type="evidence" value="ECO:0007669"/>
    <property type="project" value="InterPro"/>
</dbReference>
<dbReference type="InterPro" id="IPR002489">
    <property type="entry name" value="Glu_synth_asu_C"/>
</dbReference>